<dbReference type="InterPro" id="IPR035926">
    <property type="entry name" value="NusB-like_sf"/>
</dbReference>
<dbReference type="KEGG" id="uam:UABAM_04813"/>
<dbReference type="EMBL" id="AP019860">
    <property type="protein sequence ID" value="BBM86427.1"/>
    <property type="molecule type" value="Genomic_DNA"/>
</dbReference>
<organism evidence="8 9">
    <name type="scientific">Uabimicrobium amorphum</name>
    <dbReference type="NCBI Taxonomy" id="2596890"/>
    <lineage>
        <taxon>Bacteria</taxon>
        <taxon>Pseudomonadati</taxon>
        <taxon>Planctomycetota</taxon>
        <taxon>Candidatus Uabimicrobiia</taxon>
        <taxon>Candidatus Uabimicrobiales</taxon>
        <taxon>Candidatus Uabimicrobiaceae</taxon>
        <taxon>Candidatus Uabimicrobium</taxon>
    </lineage>
</organism>
<evidence type="ECO:0000259" key="7">
    <source>
        <dbReference type="Pfam" id="PF01029"/>
    </source>
</evidence>
<proteinExistence type="inferred from homology"/>
<sequence length="132" mass="15440">MRKRTKARQVALQFLYQMDLRNDEILEQKDTFIESTECCAEVRKYALELIDGCRIYWENINDAIAKVAKNWDLSRMAVVDRTILRIAVYELLYRKDVPQKVVINEAINLGKRFSTEHSGAFINGILDNLKKN</sequence>
<evidence type="ECO:0000256" key="4">
    <source>
        <dbReference type="ARBA" id="ARBA00023015"/>
    </source>
</evidence>
<comment type="similarity">
    <text evidence="1 6">Belongs to the NusB family.</text>
</comment>
<dbReference type="HAMAP" id="MF_00073">
    <property type="entry name" value="NusB"/>
    <property type="match status" value="1"/>
</dbReference>
<dbReference type="GO" id="GO:0003723">
    <property type="term" value="F:RNA binding"/>
    <property type="evidence" value="ECO:0007669"/>
    <property type="project" value="UniProtKB-UniRule"/>
</dbReference>
<dbReference type="OrthoDB" id="9811381at2"/>
<accession>A0A5S9IRK6</accession>
<dbReference type="SUPFAM" id="SSF48013">
    <property type="entry name" value="NusB-like"/>
    <property type="match status" value="1"/>
</dbReference>
<keyword evidence="2 6" id="KW-0889">Transcription antitermination</keyword>
<reference evidence="8 9" key="1">
    <citation type="submission" date="2019-08" db="EMBL/GenBank/DDBJ databases">
        <title>Complete genome sequence of Candidatus Uab amorphum.</title>
        <authorList>
            <person name="Shiratori T."/>
            <person name="Suzuki S."/>
            <person name="Kakizawa Y."/>
            <person name="Ishida K."/>
        </authorList>
    </citation>
    <scope>NUCLEOTIDE SEQUENCE [LARGE SCALE GENOMIC DNA]</scope>
    <source>
        <strain evidence="8 9">SRT547</strain>
    </source>
</reference>
<dbReference type="GO" id="GO:0031564">
    <property type="term" value="P:transcription antitermination"/>
    <property type="evidence" value="ECO:0007669"/>
    <property type="project" value="UniProtKB-KW"/>
</dbReference>
<keyword evidence="4 6" id="KW-0805">Transcription regulation</keyword>
<dbReference type="InterPro" id="IPR011605">
    <property type="entry name" value="NusB_fam"/>
</dbReference>
<dbReference type="PANTHER" id="PTHR11078">
    <property type="entry name" value="N UTILIZATION SUBSTANCE PROTEIN B-RELATED"/>
    <property type="match status" value="1"/>
</dbReference>
<comment type="function">
    <text evidence="6">Involved in transcription antitermination. Required for transcription of ribosomal RNA (rRNA) genes. Binds specifically to the boxA antiterminator sequence of the ribosomal RNA (rrn) operons.</text>
</comment>
<dbReference type="GO" id="GO:0006353">
    <property type="term" value="P:DNA-templated transcription termination"/>
    <property type="evidence" value="ECO:0007669"/>
    <property type="project" value="UniProtKB-UniRule"/>
</dbReference>
<evidence type="ECO:0000313" key="8">
    <source>
        <dbReference type="EMBL" id="BBM86427.1"/>
    </source>
</evidence>
<dbReference type="Pfam" id="PF01029">
    <property type="entry name" value="NusB"/>
    <property type="match status" value="1"/>
</dbReference>
<dbReference type="NCBIfam" id="TIGR01951">
    <property type="entry name" value="nusB"/>
    <property type="match status" value="1"/>
</dbReference>
<dbReference type="PANTHER" id="PTHR11078:SF3">
    <property type="entry name" value="ANTITERMINATION NUSB DOMAIN-CONTAINING PROTEIN"/>
    <property type="match status" value="1"/>
</dbReference>
<dbReference type="Proteomes" id="UP000326354">
    <property type="component" value="Chromosome"/>
</dbReference>
<dbReference type="Gene3D" id="1.10.940.10">
    <property type="entry name" value="NusB-like"/>
    <property type="match status" value="1"/>
</dbReference>
<dbReference type="RefSeq" id="WP_151970484.1">
    <property type="nucleotide sequence ID" value="NZ_AP019860.1"/>
</dbReference>
<dbReference type="CDD" id="cd00619">
    <property type="entry name" value="Terminator_NusB"/>
    <property type="match status" value="1"/>
</dbReference>
<protein>
    <recommendedName>
        <fullName evidence="6">Transcription antitermination protein NusB</fullName>
    </recommendedName>
    <alternativeName>
        <fullName evidence="6">Antitermination factor NusB</fullName>
    </alternativeName>
</protein>
<evidence type="ECO:0000256" key="5">
    <source>
        <dbReference type="ARBA" id="ARBA00023163"/>
    </source>
</evidence>
<evidence type="ECO:0000256" key="1">
    <source>
        <dbReference type="ARBA" id="ARBA00005952"/>
    </source>
</evidence>
<keyword evidence="3 6" id="KW-0694">RNA-binding</keyword>
<dbReference type="AlphaFoldDB" id="A0A5S9IRK6"/>
<evidence type="ECO:0000256" key="3">
    <source>
        <dbReference type="ARBA" id="ARBA00022884"/>
    </source>
</evidence>
<dbReference type="GO" id="GO:0005829">
    <property type="term" value="C:cytosol"/>
    <property type="evidence" value="ECO:0007669"/>
    <property type="project" value="TreeGrafter"/>
</dbReference>
<dbReference type="InterPro" id="IPR006027">
    <property type="entry name" value="NusB_RsmB_TIM44"/>
</dbReference>
<name>A0A5S9IRK6_UABAM</name>
<feature type="domain" description="NusB/RsmB/TIM44" evidence="7">
    <location>
        <begin position="6"/>
        <end position="130"/>
    </location>
</feature>
<evidence type="ECO:0000256" key="2">
    <source>
        <dbReference type="ARBA" id="ARBA00022814"/>
    </source>
</evidence>
<keyword evidence="5 6" id="KW-0804">Transcription</keyword>
<keyword evidence="9" id="KW-1185">Reference proteome</keyword>
<evidence type="ECO:0000256" key="6">
    <source>
        <dbReference type="HAMAP-Rule" id="MF_00073"/>
    </source>
</evidence>
<gene>
    <name evidence="6" type="primary">nusB</name>
    <name evidence="8" type="ORF">UABAM_04813</name>
</gene>
<evidence type="ECO:0000313" key="9">
    <source>
        <dbReference type="Proteomes" id="UP000326354"/>
    </source>
</evidence>